<dbReference type="Proteomes" id="UP000277766">
    <property type="component" value="Unassembled WGS sequence"/>
</dbReference>
<keyword evidence="5" id="KW-1185">Reference proteome</keyword>
<comment type="similarity">
    <text evidence="1 2">Belongs to the UPF0225 family.</text>
</comment>
<dbReference type="InterPro" id="IPR023006">
    <property type="entry name" value="YchJ-like"/>
</dbReference>
<reference evidence="4 5" key="1">
    <citation type="submission" date="2018-12" db="EMBL/GenBank/DDBJ databases">
        <title>Deinococcus radiophilus ATCC 27603 genome sequencing and assembly.</title>
        <authorList>
            <person name="Maclea K.S."/>
            <person name="Maynard C.R."/>
        </authorList>
    </citation>
    <scope>NUCLEOTIDE SEQUENCE [LARGE SCALE GENOMIC DNA]</scope>
    <source>
        <strain evidence="4 5">ATCC 27603</strain>
    </source>
</reference>
<dbReference type="Gene3D" id="3.10.450.50">
    <property type="match status" value="1"/>
</dbReference>
<dbReference type="InterPro" id="IPR032710">
    <property type="entry name" value="NTF2-like_dom_sf"/>
</dbReference>
<dbReference type="Pfam" id="PF17775">
    <property type="entry name" value="YchJ_M-like"/>
    <property type="match status" value="1"/>
</dbReference>
<evidence type="ECO:0000313" key="5">
    <source>
        <dbReference type="Proteomes" id="UP000277766"/>
    </source>
</evidence>
<feature type="domain" description="YchJ-like middle NTF2-like" evidence="3">
    <location>
        <begin position="34"/>
        <end position="120"/>
    </location>
</feature>
<dbReference type="RefSeq" id="WP_126351712.1">
    <property type="nucleotide sequence ID" value="NZ_RXPE01000007.1"/>
</dbReference>
<evidence type="ECO:0000259" key="3">
    <source>
        <dbReference type="Pfam" id="PF17775"/>
    </source>
</evidence>
<evidence type="ECO:0000256" key="1">
    <source>
        <dbReference type="ARBA" id="ARBA00010839"/>
    </source>
</evidence>
<name>A0A3S0RH79_9DEIO</name>
<evidence type="ECO:0000256" key="2">
    <source>
        <dbReference type="HAMAP-Rule" id="MF_00612"/>
    </source>
</evidence>
<dbReference type="SUPFAM" id="SSF54427">
    <property type="entry name" value="NTF2-like"/>
    <property type="match status" value="1"/>
</dbReference>
<comment type="caution">
    <text evidence="4">The sequence shown here is derived from an EMBL/GenBank/DDBJ whole genome shotgun (WGS) entry which is preliminary data.</text>
</comment>
<dbReference type="InterPro" id="IPR004027">
    <property type="entry name" value="SEC_C_motif"/>
</dbReference>
<sequence length="125" mass="14198">MLHYPPLKPCPCGSGRSFSACCGPNLSGERTAETPEALMRSRYTAFVLRDAPYLLATWHPRTRPATLDLEGTRWLGLTVHRASDDRVEFSARFEENGQKTQLRENSRFVHAEGAWLYLDGEQWEG</sequence>
<organism evidence="4 5">
    <name type="scientific">Deinococcus radiophilus</name>
    <dbReference type="NCBI Taxonomy" id="32062"/>
    <lineage>
        <taxon>Bacteria</taxon>
        <taxon>Thermotogati</taxon>
        <taxon>Deinococcota</taxon>
        <taxon>Deinococci</taxon>
        <taxon>Deinococcales</taxon>
        <taxon>Deinococcaceae</taxon>
        <taxon>Deinococcus</taxon>
    </lineage>
</organism>
<dbReference type="HAMAP" id="MF_00612">
    <property type="entry name" value="UPF0225"/>
    <property type="match status" value="1"/>
</dbReference>
<proteinExistence type="inferred from homology"/>
<dbReference type="AlphaFoldDB" id="A0A3S0RH79"/>
<dbReference type="Pfam" id="PF02810">
    <property type="entry name" value="SEC-C"/>
    <property type="match status" value="1"/>
</dbReference>
<protein>
    <recommendedName>
        <fullName evidence="2">UPF0225 protein EJ104_05255</fullName>
    </recommendedName>
</protein>
<accession>A0A3S0RH79</accession>
<gene>
    <name evidence="4" type="ORF">EJ104_05255</name>
</gene>
<dbReference type="SUPFAM" id="SSF103642">
    <property type="entry name" value="Sec-C motif"/>
    <property type="match status" value="1"/>
</dbReference>
<dbReference type="InterPro" id="IPR048469">
    <property type="entry name" value="YchJ-like_M"/>
</dbReference>
<dbReference type="EMBL" id="RXPE01000007">
    <property type="protein sequence ID" value="RTR28320.1"/>
    <property type="molecule type" value="Genomic_DNA"/>
</dbReference>
<evidence type="ECO:0000313" key="4">
    <source>
        <dbReference type="EMBL" id="RTR28320.1"/>
    </source>
</evidence>
<dbReference type="OrthoDB" id="21421at2"/>